<sequence length="71" mass="8448">MIYLRKKGSVWLKNSNNLFNDGEVVKVQKTGELVTISKSQYVKHMKKYSYKVIEHPSTFYFEEELQKSQED</sequence>
<evidence type="ECO:0000313" key="1">
    <source>
        <dbReference type="EMBL" id="OAS83043.1"/>
    </source>
</evidence>
<organism evidence="1 2">
    <name type="scientific">Metabacillus litoralis</name>
    <dbReference type="NCBI Taxonomy" id="152268"/>
    <lineage>
        <taxon>Bacteria</taxon>
        <taxon>Bacillati</taxon>
        <taxon>Bacillota</taxon>
        <taxon>Bacilli</taxon>
        <taxon>Bacillales</taxon>
        <taxon>Bacillaceae</taxon>
        <taxon>Metabacillus</taxon>
    </lineage>
</organism>
<dbReference type="Proteomes" id="UP000078534">
    <property type="component" value="Unassembled WGS sequence"/>
</dbReference>
<protein>
    <recommendedName>
        <fullName evidence="3">DUF2187 domain-containing protein</fullName>
    </recommendedName>
</protein>
<gene>
    <name evidence="1" type="ORF">A6K24_10470</name>
</gene>
<evidence type="ECO:0008006" key="3">
    <source>
        <dbReference type="Google" id="ProtNLM"/>
    </source>
</evidence>
<keyword evidence="2" id="KW-1185">Reference proteome</keyword>
<reference evidence="2" key="1">
    <citation type="submission" date="2016-04" db="EMBL/GenBank/DDBJ databases">
        <authorList>
            <person name="Lyu Z."/>
            <person name="Lyu W."/>
        </authorList>
    </citation>
    <scope>NUCLEOTIDE SEQUENCE [LARGE SCALE GENOMIC DNA]</scope>
    <source>
        <strain evidence="2">C44</strain>
    </source>
</reference>
<dbReference type="OrthoDB" id="2905825at2"/>
<name>A0A179SRV9_9BACI</name>
<dbReference type="AlphaFoldDB" id="A0A179SRV9"/>
<dbReference type="EMBL" id="LWSG01000043">
    <property type="protein sequence ID" value="OAS83043.1"/>
    <property type="molecule type" value="Genomic_DNA"/>
</dbReference>
<accession>A0A179SRV9</accession>
<comment type="caution">
    <text evidence="1">The sequence shown here is derived from an EMBL/GenBank/DDBJ whole genome shotgun (WGS) entry which is preliminary data.</text>
</comment>
<evidence type="ECO:0000313" key="2">
    <source>
        <dbReference type="Proteomes" id="UP000078534"/>
    </source>
</evidence>
<proteinExistence type="predicted"/>